<dbReference type="STRING" id="10195.A0A3M7RCA0"/>
<feature type="transmembrane region" description="Helical" evidence="7">
    <location>
        <begin position="367"/>
        <end position="387"/>
    </location>
</feature>
<keyword evidence="3 7" id="KW-0812">Transmembrane</keyword>
<dbReference type="EMBL" id="REGN01003761">
    <property type="protein sequence ID" value="RNA20895.1"/>
    <property type="molecule type" value="Genomic_DNA"/>
</dbReference>
<evidence type="ECO:0000256" key="5">
    <source>
        <dbReference type="ARBA" id="ARBA00023136"/>
    </source>
</evidence>
<feature type="transmembrane region" description="Helical" evidence="7">
    <location>
        <begin position="135"/>
        <end position="160"/>
    </location>
</feature>
<reference evidence="8 9" key="1">
    <citation type="journal article" date="2018" name="Sci. Rep.">
        <title>Genomic signatures of local adaptation to the degree of environmental predictability in rotifers.</title>
        <authorList>
            <person name="Franch-Gras L."/>
            <person name="Hahn C."/>
            <person name="Garcia-Roger E.M."/>
            <person name="Carmona M.J."/>
            <person name="Serra M."/>
            <person name="Gomez A."/>
        </authorList>
    </citation>
    <scope>NUCLEOTIDE SEQUENCE [LARGE SCALE GENOMIC DNA]</scope>
    <source>
        <strain evidence="8">HYR1</strain>
    </source>
</reference>
<dbReference type="InterPro" id="IPR004299">
    <property type="entry name" value="MBOAT_fam"/>
</dbReference>
<feature type="transmembrane region" description="Helical" evidence="7">
    <location>
        <begin position="51"/>
        <end position="74"/>
    </location>
</feature>
<dbReference type="Pfam" id="PF03062">
    <property type="entry name" value="MBOAT"/>
    <property type="match status" value="1"/>
</dbReference>
<feature type="transmembrane region" description="Helical" evidence="7">
    <location>
        <begin position="94"/>
        <end position="114"/>
    </location>
</feature>
<dbReference type="AlphaFoldDB" id="A0A3M7RCA0"/>
<proteinExistence type="predicted"/>
<dbReference type="InterPro" id="IPR049941">
    <property type="entry name" value="LPLAT_7/PORCN-like"/>
</dbReference>
<dbReference type="Proteomes" id="UP000276133">
    <property type="component" value="Unassembled WGS sequence"/>
</dbReference>
<dbReference type="PANTHER" id="PTHR13906">
    <property type="entry name" value="PORCUPINE"/>
    <property type="match status" value="1"/>
</dbReference>
<name>A0A3M7RCA0_BRAPC</name>
<organism evidence="8 9">
    <name type="scientific">Brachionus plicatilis</name>
    <name type="common">Marine rotifer</name>
    <name type="synonym">Brachionus muelleri</name>
    <dbReference type="NCBI Taxonomy" id="10195"/>
    <lineage>
        <taxon>Eukaryota</taxon>
        <taxon>Metazoa</taxon>
        <taxon>Spiralia</taxon>
        <taxon>Gnathifera</taxon>
        <taxon>Rotifera</taxon>
        <taxon>Eurotatoria</taxon>
        <taxon>Monogononta</taxon>
        <taxon>Pseudotrocha</taxon>
        <taxon>Ploima</taxon>
        <taxon>Brachionidae</taxon>
        <taxon>Brachionus</taxon>
    </lineage>
</organism>
<keyword evidence="2 8" id="KW-0808">Transferase</keyword>
<comment type="caution">
    <text evidence="8">The sequence shown here is derived from an EMBL/GenBank/DDBJ whole genome shotgun (WGS) entry which is preliminary data.</text>
</comment>
<evidence type="ECO:0000256" key="2">
    <source>
        <dbReference type="ARBA" id="ARBA00022679"/>
    </source>
</evidence>
<accession>A0A3M7RCA0</accession>
<dbReference type="PANTHER" id="PTHR13906:SF4">
    <property type="entry name" value="LYSOPHOSPHOLIPID ACYLTRANSFERASE 6"/>
    <property type="match status" value="1"/>
</dbReference>
<dbReference type="GO" id="GO:0016020">
    <property type="term" value="C:membrane"/>
    <property type="evidence" value="ECO:0007669"/>
    <property type="project" value="UniProtKB-SubCell"/>
</dbReference>
<protein>
    <submittedName>
        <fullName evidence="8">Membrane-bound O-acyltransferase domain-containing 2-like</fullName>
    </submittedName>
</protein>
<dbReference type="GO" id="GO:0030258">
    <property type="term" value="P:lipid modification"/>
    <property type="evidence" value="ECO:0007669"/>
    <property type="project" value="TreeGrafter"/>
</dbReference>
<feature type="transmembrane region" description="Helical" evidence="7">
    <location>
        <begin position="408"/>
        <end position="427"/>
    </location>
</feature>
<feature type="transmembrane region" description="Helical" evidence="7">
    <location>
        <begin position="443"/>
        <end position="463"/>
    </location>
</feature>
<evidence type="ECO:0000313" key="8">
    <source>
        <dbReference type="EMBL" id="RNA20895.1"/>
    </source>
</evidence>
<dbReference type="OrthoDB" id="286734at2759"/>
<keyword evidence="5 7" id="KW-0472">Membrane</keyword>
<evidence type="ECO:0000256" key="7">
    <source>
        <dbReference type="SAM" id="Phobius"/>
    </source>
</evidence>
<evidence type="ECO:0000256" key="4">
    <source>
        <dbReference type="ARBA" id="ARBA00022989"/>
    </source>
</evidence>
<feature type="transmembrane region" description="Helical" evidence="7">
    <location>
        <begin position="20"/>
        <end position="39"/>
    </location>
</feature>
<evidence type="ECO:0000256" key="1">
    <source>
        <dbReference type="ARBA" id="ARBA00004141"/>
    </source>
</evidence>
<dbReference type="GO" id="GO:0016746">
    <property type="term" value="F:acyltransferase activity"/>
    <property type="evidence" value="ECO:0007669"/>
    <property type="project" value="UniProtKB-KW"/>
</dbReference>
<keyword evidence="4 7" id="KW-1133">Transmembrane helix</keyword>
<evidence type="ECO:0000256" key="3">
    <source>
        <dbReference type="ARBA" id="ARBA00022692"/>
    </source>
</evidence>
<sequence>MRYQGSRILESFAHKGGLRLFEINFLFIQIAGIIVSLIMRNKLKPKPKNTLNRHLFCIFFGIIFGLFFYGHHLLHVIVQSCMVYYALKIAPQKYAHVFGFTISMVYLSYLHYYFQNIAYWSDTIDVTSQSHGKTLFAYTISSFILMISTQKLILISFSFYDGQKQREKLKAEQEYFVVQKFPEPVEFFGYILNFQGIIVGPSCSYRDYADFIEGNNLKTRDQSETKEPSIRNVLIKKIITLLILCYASLLFKDIFQIKKNISDGIYNSPIWFRIFYMYMTVLTRRFNYYFAWVFADIVHNASGFGYNGYDQKWDLITNVKIFSLETSTSIKSFIDNWNIQTRLWLRRTAYERLPFAETVGVFILSPLWHGFYAGYYLTFFSILLFVLAGKKIRKYVKPLFSKNVLMRLIYALLSWISTMICLSYLSIPFELYDFYSGIRFYNSWYWCLHIAAFMLFCILKLFVHQHNQFGFYFCNVLSY</sequence>
<evidence type="ECO:0000313" key="9">
    <source>
        <dbReference type="Proteomes" id="UP000276133"/>
    </source>
</evidence>
<feature type="transmembrane region" description="Helical" evidence="7">
    <location>
        <begin position="286"/>
        <end position="306"/>
    </location>
</feature>
<evidence type="ECO:0000256" key="6">
    <source>
        <dbReference type="ARBA" id="ARBA00023315"/>
    </source>
</evidence>
<comment type="subcellular location">
    <subcellularLocation>
        <location evidence="1">Membrane</location>
        <topology evidence="1">Multi-pass membrane protein</topology>
    </subcellularLocation>
</comment>
<keyword evidence="9" id="KW-1185">Reference proteome</keyword>
<keyword evidence="6 8" id="KW-0012">Acyltransferase</keyword>
<gene>
    <name evidence="8" type="ORF">BpHYR1_022601</name>
</gene>